<proteinExistence type="predicted"/>
<dbReference type="Proteomes" id="UP000431826">
    <property type="component" value="Unassembled WGS sequence"/>
</dbReference>
<dbReference type="InterPro" id="IPR002921">
    <property type="entry name" value="Fungal_lipase-type"/>
</dbReference>
<keyword evidence="3" id="KW-1185">Reference proteome</keyword>
<dbReference type="SUPFAM" id="SSF81296">
    <property type="entry name" value="E set domains"/>
    <property type="match status" value="2"/>
</dbReference>
<dbReference type="GO" id="GO:0005975">
    <property type="term" value="P:carbohydrate metabolic process"/>
    <property type="evidence" value="ECO:0007669"/>
    <property type="project" value="UniProtKB-ARBA"/>
</dbReference>
<comment type="caution">
    <text evidence="2">The sequence shown here is derived from an EMBL/GenBank/DDBJ whole genome shotgun (WGS) entry which is preliminary data.</text>
</comment>
<dbReference type="GO" id="GO:0006629">
    <property type="term" value="P:lipid metabolic process"/>
    <property type="evidence" value="ECO:0007669"/>
    <property type="project" value="InterPro"/>
</dbReference>
<dbReference type="PANTHER" id="PTHR45856:SF24">
    <property type="entry name" value="FUNGAL LIPASE-LIKE DOMAIN-CONTAINING PROTEIN"/>
    <property type="match status" value="1"/>
</dbReference>
<dbReference type="SMART" id="SM00429">
    <property type="entry name" value="IPT"/>
    <property type="match status" value="2"/>
</dbReference>
<sequence>MTKAPQSAPTPAQVTMTLSAIAATAATPRPSGESQQEQLQRARLGITAQLNNAGLATGSTWELMWLALSPDNANLAYIAWNSDGSNQIAVAIRGTIDNPIDMMEDLDVGTVVPFTAGGSTDIAISAGAMAAFTQIITARGITAVAPEQAQGGESGRPEIVLPSDTTLVQALSDLLMSVPSSPQPTLYVTGHSLGGCIATTLGTYLQAQTIQPNTPRLALVTFAAPTAGLKSFADYLGSRPWSLNERWVNAYDLVPRAWSDLLTAKSWYPAPGPTANDEVKVLLSVIDGLRKDNAYVQPNATNPKTVNANYSKYDSGLVNHTTADFLGQVAFQHANSTYLTLLGAPVVPAGPVVTSVSPTYGWGGKSVTVTIKGSGFTKDSVVDFGPIPCAVFDVDPSGTQIIATAPDGHGIVDVRVTTMLGTSPAVPLGRFAYDGGPAPVVVSGISPRSGTAGTQVTISGSGFAAGAAVRIKDVALSAVTVVSPTQITAKVPLRRPEWKTVDITVTVGVATSPTSPADEFTYTG</sequence>
<dbReference type="GeneID" id="96284590"/>
<dbReference type="InterPro" id="IPR002909">
    <property type="entry name" value="IPT_dom"/>
</dbReference>
<dbReference type="EMBL" id="BLIR01000001">
    <property type="protein sequence ID" value="GFE38820.1"/>
    <property type="molecule type" value="Genomic_DNA"/>
</dbReference>
<dbReference type="CDD" id="cd00102">
    <property type="entry name" value="IPT"/>
    <property type="match status" value="1"/>
</dbReference>
<dbReference type="AlphaFoldDB" id="A0A640UTR1"/>
<organism evidence="2 3">
    <name type="scientific">Streptomyces tubercidicus</name>
    <dbReference type="NCBI Taxonomy" id="47759"/>
    <lineage>
        <taxon>Bacteria</taxon>
        <taxon>Bacillati</taxon>
        <taxon>Actinomycetota</taxon>
        <taxon>Actinomycetes</taxon>
        <taxon>Kitasatosporales</taxon>
        <taxon>Streptomycetaceae</taxon>
        <taxon>Streptomyces</taxon>
    </lineage>
</organism>
<evidence type="ECO:0000259" key="1">
    <source>
        <dbReference type="SMART" id="SM00429"/>
    </source>
</evidence>
<dbReference type="Pfam" id="PF01833">
    <property type="entry name" value="TIG"/>
    <property type="match status" value="2"/>
</dbReference>
<dbReference type="InterPro" id="IPR013783">
    <property type="entry name" value="Ig-like_fold"/>
</dbReference>
<dbReference type="SUPFAM" id="SSF53474">
    <property type="entry name" value="alpha/beta-Hydrolases"/>
    <property type="match status" value="1"/>
</dbReference>
<protein>
    <recommendedName>
        <fullName evidence="1">IPT/TIG domain-containing protein</fullName>
    </recommendedName>
</protein>
<dbReference type="OrthoDB" id="5522031at2"/>
<evidence type="ECO:0000313" key="3">
    <source>
        <dbReference type="Proteomes" id="UP000431826"/>
    </source>
</evidence>
<dbReference type="InterPro" id="IPR014756">
    <property type="entry name" value="Ig_E-set"/>
</dbReference>
<feature type="domain" description="IPT/TIG" evidence="1">
    <location>
        <begin position="350"/>
        <end position="434"/>
    </location>
</feature>
<feature type="domain" description="IPT/TIG" evidence="1">
    <location>
        <begin position="438"/>
        <end position="523"/>
    </location>
</feature>
<dbReference type="Gene3D" id="3.40.50.1820">
    <property type="entry name" value="alpha/beta hydrolase"/>
    <property type="match status" value="1"/>
</dbReference>
<gene>
    <name evidence="2" type="ORF">Stube_34930</name>
</gene>
<evidence type="ECO:0000313" key="2">
    <source>
        <dbReference type="EMBL" id="GFE38820.1"/>
    </source>
</evidence>
<dbReference type="Gene3D" id="2.60.40.10">
    <property type="entry name" value="Immunoglobulins"/>
    <property type="match status" value="2"/>
</dbReference>
<accession>A0A640UTR1</accession>
<reference evidence="2 3" key="1">
    <citation type="submission" date="2019-12" db="EMBL/GenBank/DDBJ databases">
        <title>Whole genome shotgun sequence of Streptomyces tubercidicus NBRC 13090.</title>
        <authorList>
            <person name="Ichikawa N."/>
            <person name="Kimura A."/>
            <person name="Kitahashi Y."/>
            <person name="Komaki H."/>
            <person name="Tamura T."/>
        </authorList>
    </citation>
    <scope>NUCLEOTIDE SEQUENCE [LARGE SCALE GENOMIC DNA]</scope>
    <source>
        <strain evidence="2 3">NBRC 13090</strain>
    </source>
</reference>
<dbReference type="Pfam" id="PF01764">
    <property type="entry name" value="Lipase_3"/>
    <property type="match status" value="1"/>
</dbReference>
<dbReference type="CDD" id="cd00519">
    <property type="entry name" value="Lipase_3"/>
    <property type="match status" value="1"/>
</dbReference>
<dbReference type="InterPro" id="IPR051218">
    <property type="entry name" value="Sec_MonoDiacylglyc_Lipase"/>
</dbReference>
<name>A0A640UTR1_9ACTN</name>
<dbReference type="InterPro" id="IPR029058">
    <property type="entry name" value="AB_hydrolase_fold"/>
</dbReference>
<dbReference type="PANTHER" id="PTHR45856">
    <property type="entry name" value="ALPHA/BETA-HYDROLASES SUPERFAMILY PROTEIN"/>
    <property type="match status" value="1"/>
</dbReference>
<dbReference type="CDD" id="cd00603">
    <property type="entry name" value="IPT_PCSR"/>
    <property type="match status" value="1"/>
</dbReference>
<dbReference type="RefSeq" id="WP_159744666.1">
    <property type="nucleotide sequence ID" value="NZ_BLIR01000001.1"/>
</dbReference>